<evidence type="ECO:0000256" key="3">
    <source>
        <dbReference type="ARBA" id="ARBA00009370"/>
    </source>
</evidence>
<dbReference type="EMBL" id="MIEK01000081">
    <property type="protein sequence ID" value="OEH80760.1"/>
    <property type="molecule type" value="Genomic_DNA"/>
</dbReference>
<gene>
    <name evidence="11" type="ORF">BCR26_07080</name>
</gene>
<keyword evidence="8" id="KW-1133">Transmembrane helix</keyword>
<evidence type="ECO:0000256" key="6">
    <source>
        <dbReference type="ARBA" id="ARBA00022801"/>
    </source>
</evidence>
<evidence type="ECO:0000313" key="12">
    <source>
        <dbReference type="Proteomes" id="UP000095256"/>
    </source>
</evidence>
<dbReference type="Gene3D" id="2.10.109.10">
    <property type="entry name" value="Umud Fragment, subunit A"/>
    <property type="match status" value="1"/>
</dbReference>
<comment type="subcellular location">
    <subcellularLocation>
        <location evidence="2">Cell membrane</location>
        <topology evidence="2">Single-pass type II membrane protein</topology>
    </subcellularLocation>
    <subcellularLocation>
        <location evidence="9">Membrane</location>
        <topology evidence="9">Single-pass type II membrane protein</topology>
    </subcellularLocation>
</comment>
<feature type="domain" description="Peptidase S26" evidence="10">
    <location>
        <begin position="34"/>
        <end position="199"/>
    </location>
</feature>
<dbReference type="STRING" id="762845.BCR26_07080"/>
<dbReference type="GO" id="GO:0006465">
    <property type="term" value="P:signal peptide processing"/>
    <property type="evidence" value="ECO:0007669"/>
    <property type="project" value="InterPro"/>
</dbReference>
<dbReference type="InterPro" id="IPR019756">
    <property type="entry name" value="Pept_S26A_signal_pept_1_Ser-AS"/>
</dbReference>
<dbReference type="GO" id="GO:0004252">
    <property type="term" value="F:serine-type endopeptidase activity"/>
    <property type="evidence" value="ECO:0007669"/>
    <property type="project" value="InterPro"/>
</dbReference>
<feature type="transmembrane region" description="Helical" evidence="8">
    <location>
        <begin position="33"/>
        <end position="53"/>
    </location>
</feature>
<evidence type="ECO:0000256" key="8">
    <source>
        <dbReference type="RuleBase" id="RU003993"/>
    </source>
</evidence>
<dbReference type="SUPFAM" id="SSF51306">
    <property type="entry name" value="LexA/Signal peptidase"/>
    <property type="match status" value="1"/>
</dbReference>
<dbReference type="InterPro" id="IPR019757">
    <property type="entry name" value="Pept_S26A_signal_pept_1_Lys-AS"/>
</dbReference>
<evidence type="ECO:0000313" key="11">
    <source>
        <dbReference type="EMBL" id="OEH80760.1"/>
    </source>
</evidence>
<comment type="caution">
    <text evidence="11">The sequence shown here is derived from an EMBL/GenBank/DDBJ whole genome shotgun (WGS) entry which is preliminary data.</text>
</comment>
<evidence type="ECO:0000256" key="7">
    <source>
        <dbReference type="PIRSR" id="PIRSR600223-1"/>
    </source>
</evidence>
<dbReference type="InterPro" id="IPR019533">
    <property type="entry name" value="Peptidase_S26"/>
</dbReference>
<keyword evidence="5 8" id="KW-0645">Protease</keyword>
<accession>A0A1E5KSB4</accession>
<dbReference type="PROSITE" id="PS00761">
    <property type="entry name" value="SPASE_I_3"/>
    <property type="match status" value="1"/>
</dbReference>
<comment type="similarity">
    <text evidence="3 9">Belongs to the peptidase S26 family.</text>
</comment>
<dbReference type="PROSITE" id="PS00501">
    <property type="entry name" value="SPASE_I_1"/>
    <property type="match status" value="1"/>
</dbReference>
<evidence type="ECO:0000256" key="1">
    <source>
        <dbReference type="ARBA" id="ARBA00000677"/>
    </source>
</evidence>
<keyword evidence="6 8" id="KW-0378">Hydrolase</keyword>
<dbReference type="EC" id="3.4.21.89" evidence="4 8"/>
<keyword evidence="8" id="KW-0472">Membrane</keyword>
<dbReference type="CDD" id="cd06530">
    <property type="entry name" value="S26_SPase_I"/>
    <property type="match status" value="1"/>
</dbReference>
<feature type="active site" evidence="7">
    <location>
        <position position="58"/>
    </location>
</feature>
<evidence type="ECO:0000256" key="5">
    <source>
        <dbReference type="ARBA" id="ARBA00022670"/>
    </source>
</evidence>
<dbReference type="RefSeq" id="WP_069700278.1">
    <property type="nucleotide sequence ID" value="NZ_JAGGMA010000001.1"/>
</dbReference>
<organism evidence="11 12">
    <name type="scientific">Enterococcus rivorum</name>
    <dbReference type="NCBI Taxonomy" id="762845"/>
    <lineage>
        <taxon>Bacteria</taxon>
        <taxon>Bacillati</taxon>
        <taxon>Bacillota</taxon>
        <taxon>Bacilli</taxon>
        <taxon>Lactobacillales</taxon>
        <taxon>Enterococcaceae</taxon>
        <taxon>Enterococcus</taxon>
    </lineage>
</organism>
<evidence type="ECO:0000256" key="4">
    <source>
        <dbReference type="ARBA" id="ARBA00013208"/>
    </source>
</evidence>
<dbReference type="NCBIfam" id="TIGR02227">
    <property type="entry name" value="sigpep_I_bact"/>
    <property type="match status" value="1"/>
</dbReference>
<dbReference type="GO" id="GO:0005886">
    <property type="term" value="C:plasma membrane"/>
    <property type="evidence" value="ECO:0007669"/>
    <property type="project" value="UniProtKB-SubCell"/>
</dbReference>
<evidence type="ECO:0000256" key="9">
    <source>
        <dbReference type="RuleBase" id="RU362042"/>
    </source>
</evidence>
<dbReference type="InterPro" id="IPR000223">
    <property type="entry name" value="Pept_S26A_signal_pept_1"/>
</dbReference>
<dbReference type="InterPro" id="IPR036286">
    <property type="entry name" value="LexA/Signal_pep-like_sf"/>
</dbReference>
<dbReference type="GO" id="GO:0009003">
    <property type="term" value="F:signal peptidase activity"/>
    <property type="evidence" value="ECO:0007669"/>
    <property type="project" value="UniProtKB-EC"/>
</dbReference>
<keyword evidence="8" id="KW-0812">Transmembrane</keyword>
<dbReference type="Pfam" id="PF10502">
    <property type="entry name" value="Peptidase_S26"/>
    <property type="match status" value="1"/>
</dbReference>
<protein>
    <recommendedName>
        <fullName evidence="4 8">Signal peptidase I</fullName>
        <ecNumber evidence="4 8">3.4.21.89</ecNumber>
    </recommendedName>
</protein>
<reference evidence="11 12" key="1">
    <citation type="submission" date="2016-09" db="EMBL/GenBank/DDBJ databases">
        <authorList>
            <person name="Capua I."/>
            <person name="De Benedictis P."/>
            <person name="Joannis T."/>
            <person name="Lombin L.H."/>
            <person name="Cattoli G."/>
        </authorList>
    </citation>
    <scope>NUCLEOTIDE SEQUENCE [LARGE SCALE GENOMIC DNA]</scope>
    <source>
        <strain evidence="11 12">LMG 25899</strain>
    </source>
</reference>
<comment type="catalytic activity">
    <reaction evidence="1 8">
        <text>Cleavage of hydrophobic, N-terminal signal or leader sequences from secreted and periplasmic proteins.</text>
        <dbReference type="EC" id="3.4.21.89"/>
    </reaction>
</comment>
<sequence length="208" mass="23916">MEKERRLIQIRIQRLKEKIPVSKDNLKDLLKNGLFLFILFFSILFLITIKTHLVSGNSMLPTLQNKDRLFVVKNKEPKRYALVTFQPREKQGESYVKRVIGIPGDRIWMDQNTVYLNHQMAATNPTPPNEKNLSGVELPDGTLKVRVTWEVAAKLKGMSTIPSNSFFVLGDNRKNSTDSRELGLIDQDKIEGVVTFRYYPLARLGLIE</sequence>
<dbReference type="PANTHER" id="PTHR43390">
    <property type="entry name" value="SIGNAL PEPTIDASE I"/>
    <property type="match status" value="1"/>
</dbReference>
<dbReference type="PRINTS" id="PR00727">
    <property type="entry name" value="LEADERPTASE"/>
</dbReference>
<dbReference type="Proteomes" id="UP000095256">
    <property type="component" value="Unassembled WGS sequence"/>
</dbReference>
<evidence type="ECO:0000256" key="2">
    <source>
        <dbReference type="ARBA" id="ARBA00004401"/>
    </source>
</evidence>
<evidence type="ECO:0000259" key="10">
    <source>
        <dbReference type="Pfam" id="PF10502"/>
    </source>
</evidence>
<keyword evidence="12" id="KW-1185">Reference proteome</keyword>
<dbReference type="PROSITE" id="PS00760">
    <property type="entry name" value="SPASE_I_2"/>
    <property type="match status" value="1"/>
</dbReference>
<dbReference type="AlphaFoldDB" id="A0A1E5KSB4"/>
<feature type="active site" evidence="7">
    <location>
        <position position="97"/>
    </location>
</feature>
<dbReference type="InterPro" id="IPR019758">
    <property type="entry name" value="Pept_S26A_signal_pept_1_CS"/>
</dbReference>
<dbReference type="OrthoDB" id="2183286at2"/>
<proteinExistence type="inferred from homology"/>
<name>A0A1E5KSB4_9ENTE</name>
<dbReference type="PANTHER" id="PTHR43390:SF1">
    <property type="entry name" value="CHLOROPLAST PROCESSING PEPTIDASE"/>
    <property type="match status" value="1"/>
</dbReference>